<gene>
    <name evidence="13" type="ORF">VIBNISOn1_830010</name>
</gene>
<keyword evidence="3 12" id="KW-0812">Transmembrane</keyword>
<keyword evidence="8" id="KW-0350">Heme biosynthesis</keyword>
<name>A0AAV2VXH5_9VIBR</name>
<keyword evidence="2" id="KW-1003">Cell membrane</keyword>
<evidence type="ECO:0000256" key="6">
    <source>
        <dbReference type="ARBA" id="ARBA00023002"/>
    </source>
</evidence>
<evidence type="ECO:0000313" key="14">
    <source>
        <dbReference type="Proteomes" id="UP000018211"/>
    </source>
</evidence>
<dbReference type="Proteomes" id="UP000018211">
    <property type="component" value="Unassembled WGS sequence"/>
</dbReference>
<sequence>MNIIRLIQISLILTFFVILMGAYTRLADAGLGCPDWPGCYGHISVPTSEKALSKASQLYPESVVEPYKAWLEMIHRYLAGTLGMIVFAISYLTLKARHGGRVIPVSLSLLVVFQAALGAWTVTLKLMPVIVMLHLIGGFTLFSLLFLLYARLKQEIGYERNEVAHFMVSDGHPSSVTSKHAPVQVTNPALKFYAAVALIVVVVQILLGGWTSSNYAALMCTSLPICDGNWTSYLNFAQAFDFRQAGHTNYEFGVLDYSARMTIHVSHRIGAFVTTIVLVGLAHQLFQQSHIQLRKGAYSLMVLLSLQLMLGISNVVFNLPLPVAVAHNLGAALLLLCTVYINFHVWRSVSEPLVAQERRL</sequence>
<feature type="transmembrane region" description="Helical" evidence="12">
    <location>
        <begin position="7"/>
        <end position="26"/>
    </location>
</feature>
<keyword evidence="7" id="KW-0408">Iron</keyword>
<keyword evidence="6" id="KW-0560">Oxidoreductase</keyword>
<feature type="transmembrane region" description="Helical" evidence="12">
    <location>
        <begin position="265"/>
        <end position="286"/>
    </location>
</feature>
<proteinExistence type="predicted"/>
<dbReference type="AlphaFoldDB" id="A0AAV2VXH5"/>
<dbReference type="GO" id="GO:0006784">
    <property type="term" value="P:heme A biosynthetic process"/>
    <property type="evidence" value="ECO:0007669"/>
    <property type="project" value="InterPro"/>
</dbReference>
<evidence type="ECO:0000256" key="7">
    <source>
        <dbReference type="ARBA" id="ARBA00023004"/>
    </source>
</evidence>
<dbReference type="PANTHER" id="PTHR35457">
    <property type="entry name" value="HEME A SYNTHASE"/>
    <property type="match status" value="1"/>
</dbReference>
<dbReference type="Pfam" id="PF02628">
    <property type="entry name" value="COX15-CtaA"/>
    <property type="match status" value="1"/>
</dbReference>
<feature type="transmembrane region" description="Helical" evidence="12">
    <location>
        <begin position="323"/>
        <end position="343"/>
    </location>
</feature>
<evidence type="ECO:0000256" key="11">
    <source>
        <dbReference type="ARBA" id="ARBA00023444"/>
    </source>
</evidence>
<evidence type="ECO:0000313" key="13">
    <source>
        <dbReference type="EMBL" id="CCO49454.1"/>
    </source>
</evidence>
<evidence type="ECO:0000256" key="8">
    <source>
        <dbReference type="ARBA" id="ARBA00023133"/>
    </source>
</evidence>
<dbReference type="PANTHER" id="PTHR35457:SF1">
    <property type="entry name" value="HEME A SYNTHASE"/>
    <property type="match status" value="1"/>
</dbReference>
<feature type="transmembrane region" description="Helical" evidence="12">
    <location>
        <begin position="192"/>
        <end position="210"/>
    </location>
</feature>
<feature type="transmembrane region" description="Helical" evidence="12">
    <location>
        <begin position="298"/>
        <end position="317"/>
    </location>
</feature>
<evidence type="ECO:0000256" key="1">
    <source>
        <dbReference type="ARBA" id="ARBA00004141"/>
    </source>
</evidence>
<keyword evidence="9 12" id="KW-0472">Membrane</keyword>
<evidence type="ECO:0000256" key="9">
    <source>
        <dbReference type="ARBA" id="ARBA00023136"/>
    </source>
</evidence>
<dbReference type="GO" id="GO:0016491">
    <property type="term" value="F:oxidoreductase activity"/>
    <property type="evidence" value="ECO:0007669"/>
    <property type="project" value="UniProtKB-KW"/>
</dbReference>
<feature type="transmembrane region" description="Helical" evidence="12">
    <location>
        <begin position="74"/>
        <end position="94"/>
    </location>
</feature>
<accession>A0AAV2VXH5</accession>
<dbReference type="GO" id="GO:0016020">
    <property type="term" value="C:membrane"/>
    <property type="evidence" value="ECO:0007669"/>
    <property type="project" value="UniProtKB-SubCell"/>
</dbReference>
<dbReference type="RefSeq" id="WP_022613566.1">
    <property type="nucleotide sequence ID" value="NZ_LK391965.1"/>
</dbReference>
<dbReference type="GO" id="GO:0046872">
    <property type="term" value="F:metal ion binding"/>
    <property type="evidence" value="ECO:0007669"/>
    <property type="project" value="UniProtKB-KW"/>
</dbReference>
<comment type="subcellular location">
    <subcellularLocation>
        <location evidence="1">Membrane</location>
        <topology evidence="1">Multi-pass membrane protein</topology>
    </subcellularLocation>
</comment>
<keyword evidence="10" id="KW-1015">Disulfide bond</keyword>
<feature type="transmembrane region" description="Helical" evidence="12">
    <location>
        <begin position="101"/>
        <end position="120"/>
    </location>
</feature>
<evidence type="ECO:0000256" key="3">
    <source>
        <dbReference type="ARBA" id="ARBA00022692"/>
    </source>
</evidence>
<dbReference type="EMBL" id="CAOF01000179">
    <property type="protein sequence ID" value="CCO49454.1"/>
    <property type="molecule type" value="Genomic_DNA"/>
</dbReference>
<evidence type="ECO:0000256" key="2">
    <source>
        <dbReference type="ARBA" id="ARBA00022475"/>
    </source>
</evidence>
<comment type="caution">
    <text evidence="13">The sequence shown here is derived from an EMBL/GenBank/DDBJ whole genome shotgun (WGS) entry which is preliminary data.</text>
</comment>
<keyword evidence="4" id="KW-0479">Metal-binding</keyword>
<keyword evidence="5 12" id="KW-1133">Transmembrane helix</keyword>
<comment type="pathway">
    <text evidence="11">Porphyrin-containing compound metabolism.</text>
</comment>
<evidence type="ECO:0000256" key="4">
    <source>
        <dbReference type="ARBA" id="ARBA00022723"/>
    </source>
</evidence>
<evidence type="ECO:0000256" key="12">
    <source>
        <dbReference type="SAM" id="Phobius"/>
    </source>
</evidence>
<organism evidence="13 14">
    <name type="scientific">Vibrio nigripulchritudo SOn1</name>
    <dbReference type="NCBI Taxonomy" id="1238450"/>
    <lineage>
        <taxon>Bacteria</taxon>
        <taxon>Pseudomonadati</taxon>
        <taxon>Pseudomonadota</taxon>
        <taxon>Gammaproteobacteria</taxon>
        <taxon>Vibrionales</taxon>
        <taxon>Vibrionaceae</taxon>
        <taxon>Vibrio</taxon>
    </lineage>
</organism>
<feature type="transmembrane region" description="Helical" evidence="12">
    <location>
        <begin position="126"/>
        <end position="150"/>
    </location>
</feature>
<protein>
    <submittedName>
        <fullName evidence="13">Cytochrome oxidase assembly protein (COX15-CtaA)</fullName>
    </submittedName>
</protein>
<dbReference type="InterPro" id="IPR003780">
    <property type="entry name" value="COX15/CtaA_fam"/>
</dbReference>
<evidence type="ECO:0000256" key="5">
    <source>
        <dbReference type="ARBA" id="ARBA00022989"/>
    </source>
</evidence>
<evidence type="ECO:0000256" key="10">
    <source>
        <dbReference type="ARBA" id="ARBA00023157"/>
    </source>
</evidence>
<reference evidence="13 14" key="1">
    <citation type="journal article" date="2013" name="ISME J.">
        <title>Comparative genomics of pathogenic lineages of Vibrio nigripulchritudo identifies virulence-associated traits.</title>
        <authorList>
            <person name="Goudenege D."/>
            <person name="Labreuche Y."/>
            <person name="Krin E."/>
            <person name="Ansquer D."/>
            <person name="Mangenot S."/>
            <person name="Calteau A."/>
            <person name="Medigue C."/>
            <person name="Mazel D."/>
            <person name="Polz M.F."/>
            <person name="Le Roux F."/>
        </authorList>
    </citation>
    <scope>NUCLEOTIDE SEQUENCE [LARGE SCALE GENOMIC DNA]</scope>
    <source>
        <strain evidence="13 14">SOn1</strain>
    </source>
</reference>
<dbReference type="InterPro" id="IPR050450">
    <property type="entry name" value="COX15/CtaA_HemeA_synthase"/>
</dbReference>